<evidence type="ECO:0000313" key="2">
    <source>
        <dbReference type="Proteomes" id="UP000190683"/>
    </source>
</evidence>
<sequence length="66" mass="6866">MTQLMLNGQAVETSASTVLELLTDQGLTQGRFAVEIDGGLVPKSRLANTELFDGMSIEVVQAVGGG</sequence>
<dbReference type="EMBL" id="MUYV01000010">
    <property type="protein sequence ID" value="OOS24386.1"/>
    <property type="molecule type" value="Genomic_DNA"/>
</dbReference>
<dbReference type="InterPro" id="IPR012675">
    <property type="entry name" value="Beta-grasp_dom_sf"/>
</dbReference>
<comment type="caution">
    <text evidence="1">The sequence shown here is derived from an EMBL/GenBank/DDBJ whole genome shotgun (WGS) entry which is preliminary data.</text>
</comment>
<dbReference type="InterPro" id="IPR003749">
    <property type="entry name" value="ThiS/MoaD-like"/>
</dbReference>
<evidence type="ECO:0000313" key="1">
    <source>
        <dbReference type="EMBL" id="OOS24386.1"/>
    </source>
</evidence>
<dbReference type="InterPro" id="IPR016155">
    <property type="entry name" value="Mopterin_synth/thiamin_S_b"/>
</dbReference>
<dbReference type="Proteomes" id="UP000190683">
    <property type="component" value="Unassembled WGS sequence"/>
</dbReference>
<dbReference type="AlphaFoldDB" id="A0A1T0CPW3"/>
<dbReference type="PANTHER" id="PTHR34472:SF1">
    <property type="entry name" value="SULFUR CARRIER PROTEIN THIS"/>
    <property type="match status" value="1"/>
</dbReference>
<dbReference type="NCBIfam" id="TIGR01683">
    <property type="entry name" value="thiS"/>
    <property type="match status" value="1"/>
</dbReference>
<dbReference type="CDD" id="cd00565">
    <property type="entry name" value="Ubl_ThiS"/>
    <property type="match status" value="1"/>
</dbReference>
<dbReference type="STRING" id="573983.B0681_07730"/>
<reference evidence="1 2" key="1">
    <citation type="submission" date="2017-02" db="EMBL/GenBank/DDBJ databases">
        <title>Draft genome sequence of Moraxella porci CCUG 54912T type strain.</title>
        <authorList>
            <person name="Salva-Serra F."/>
            <person name="Engstrom-Jakobsson H."/>
            <person name="Thorell K."/>
            <person name="Jaen-Luchoro D."/>
            <person name="Gonzales-Siles L."/>
            <person name="Karlsson R."/>
            <person name="Yazdan S."/>
            <person name="Boulund F."/>
            <person name="Johnning A."/>
            <person name="Engstrand L."/>
            <person name="Kristiansson E."/>
            <person name="Moore E."/>
        </authorList>
    </citation>
    <scope>NUCLEOTIDE SEQUENCE [LARGE SCALE GENOMIC DNA]</scope>
    <source>
        <strain evidence="1 2">CCUG 54912</strain>
    </source>
</reference>
<dbReference type="Pfam" id="PF02597">
    <property type="entry name" value="ThiS"/>
    <property type="match status" value="1"/>
</dbReference>
<protein>
    <submittedName>
        <fullName evidence="1">Thiamine biosynthesis protein ThiS</fullName>
    </submittedName>
</protein>
<dbReference type="RefSeq" id="WP_078318159.1">
    <property type="nucleotide sequence ID" value="NZ_MUYV01000010.1"/>
</dbReference>
<dbReference type="PANTHER" id="PTHR34472">
    <property type="entry name" value="SULFUR CARRIER PROTEIN THIS"/>
    <property type="match status" value="1"/>
</dbReference>
<keyword evidence="2" id="KW-1185">Reference proteome</keyword>
<dbReference type="SUPFAM" id="SSF54285">
    <property type="entry name" value="MoaD/ThiS"/>
    <property type="match status" value="1"/>
</dbReference>
<gene>
    <name evidence="1" type="ORF">B0681_07730</name>
</gene>
<name>A0A1T0CPW3_9GAMM</name>
<dbReference type="Gene3D" id="3.10.20.30">
    <property type="match status" value="1"/>
</dbReference>
<accession>A0A1T0CPW3</accession>
<dbReference type="InterPro" id="IPR010035">
    <property type="entry name" value="Thi_S"/>
</dbReference>
<organism evidence="1 2">
    <name type="scientific">Moraxella porci DSM 25326</name>
    <dbReference type="NCBI Taxonomy" id="573983"/>
    <lineage>
        <taxon>Bacteria</taxon>
        <taxon>Pseudomonadati</taxon>
        <taxon>Pseudomonadota</taxon>
        <taxon>Gammaproteobacteria</taxon>
        <taxon>Moraxellales</taxon>
        <taxon>Moraxellaceae</taxon>
        <taxon>Moraxella</taxon>
    </lineage>
</organism>
<proteinExistence type="predicted"/>